<dbReference type="CDD" id="cd07247">
    <property type="entry name" value="SgaA_N_like"/>
    <property type="match status" value="1"/>
</dbReference>
<dbReference type="InterPro" id="IPR041581">
    <property type="entry name" value="Glyoxalase_6"/>
</dbReference>
<dbReference type="InterPro" id="IPR052164">
    <property type="entry name" value="Anthracycline_SecMetBiosynth"/>
</dbReference>
<feature type="domain" description="VOC" evidence="1">
    <location>
        <begin position="17"/>
        <end position="123"/>
    </location>
</feature>
<dbReference type="RefSeq" id="WP_146360300.1">
    <property type="nucleotide sequence ID" value="NZ_VOBR01000044.1"/>
</dbReference>
<protein>
    <submittedName>
        <fullName evidence="2">VOC family protein</fullName>
    </submittedName>
</protein>
<dbReference type="PANTHER" id="PTHR33993:SF14">
    <property type="entry name" value="GB|AAF24581.1"/>
    <property type="match status" value="1"/>
</dbReference>
<evidence type="ECO:0000313" key="3">
    <source>
        <dbReference type="Proteomes" id="UP000316639"/>
    </source>
</evidence>
<dbReference type="Pfam" id="PF18029">
    <property type="entry name" value="Glyoxalase_6"/>
    <property type="match status" value="1"/>
</dbReference>
<feature type="domain" description="VOC" evidence="1">
    <location>
        <begin position="136"/>
        <end position="255"/>
    </location>
</feature>
<dbReference type="Proteomes" id="UP000316639">
    <property type="component" value="Unassembled WGS sequence"/>
</dbReference>
<proteinExistence type="predicted"/>
<dbReference type="SUPFAM" id="SSF54593">
    <property type="entry name" value="Glyoxalase/Bleomycin resistance protein/Dihydroxybiphenyl dioxygenase"/>
    <property type="match status" value="2"/>
</dbReference>
<dbReference type="Gene3D" id="3.10.180.10">
    <property type="entry name" value="2,3-Dihydroxybiphenyl 1,2-Dioxygenase, domain 1"/>
    <property type="match status" value="2"/>
</dbReference>
<dbReference type="InterPro" id="IPR037523">
    <property type="entry name" value="VOC_core"/>
</dbReference>
<dbReference type="EMBL" id="VOBR01000044">
    <property type="protein sequence ID" value="TWP45145.1"/>
    <property type="molecule type" value="Genomic_DNA"/>
</dbReference>
<reference evidence="2 3" key="1">
    <citation type="submission" date="2019-07" db="EMBL/GenBank/DDBJ databases">
        <title>Lentzea xizangensis sp. nov., isolated from Qinghai-Tibetan Plateau Soils.</title>
        <authorList>
            <person name="Huang J."/>
        </authorList>
    </citation>
    <scope>NUCLEOTIDE SEQUENCE [LARGE SCALE GENOMIC DNA]</scope>
    <source>
        <strain evidence="2 3">FXJ1.1311</strain>
    </source>
</reference>
<sequence length="273" mass="30327">MSIAPNSPQLTPLLAGSPCWVELPVPDLRAAVDFYTGLFGWHYADDAGYCVAMVDGIPVAGLPTAEQAGPWRLYLLTPHARATAEKAFHLGGTVLRNPEDIADHTQSTLIRDPSGAVVGFRHVPPDWRFGTNGHGAFAWAELNTRDGAAVDAFFRDLCHFDMTQIGDGHRFDYVVWSVEGQDVLGRQRMGREFPYRQKPHWMIYFNSAPEIDIDAVANRVVELGGRITVEPYDTPFGRITTVEDNNHMAFSVVDQSRAIEAEPRAEVDDPYDD</sequence>
<dbReference type="PROSITE" id="PS51819">
    <property type="entry name" value="VOC"/>
    <property type="match status" value="2"/>
</dbReference>
<dbReference type="PANTHER" id="PTHR33993">
    <property type="entry name" value="GLYOXALASE-RELATED"/>
    <property type="match status" value="1"/>
</dbReference>
<dbReference type="OrthoDB" id="9793039at2"/>
<gene>
    <name evidence="2" type="ORF">FKR81_40000</name>
</gene>
<evidence type="ECO:0000259" key="1">
    <source>
        <dbReference type="PROSITE" id="PS51819"/>
    </source>
</evidence>
<name>A0A563EGK8_9PSEU</name>
<evidence type="ECO:0000313" key="2">
    <source>
        <dbReference type="EMBL" id="TWP45145.1"/>
    </source>
</evidence>
<accession>A0A563EGK8</accession>
<comment type="caution">
    <text evidence="2">The sequence shown here is derived from an EMBL/GenBank/DDBJ whole genome shotgun (WGS) entry which is preliminary data.</text>
</comment>
<organism evidence="2 3">
    <name type="scientific">Lentzea tibetensis</name>
    <dbReference type="NCBI Taxonomy" id="2591470"/>
    <lineage>
        <taxon>Bacteria</taxon>
        <taxon>Bacillati</taxon>
        <taxon>Actinomycetota</taxon>
        <taxon>Actinomycetes</taxon>
        <taxon>Pseudonocardiales</taxon>
        <taxon>Pseudonocardiaceae</taxon>
        <taxon>Lentzea</taxon>
    </lineage>
</organism>
<dbReference type="AlphaFoldDB" id="A0A563EGK8"/>
<dbReference type="InterPro" id="IPR029068">
    <property type="entry name" value="Glyas_Bleomycin-R_OHBP_Dase"/>
</dbReference>
<keyword evidence="3" id="KW-1185">Reference proteome</keyword>